<gene>
    <name evidence="2" type="ORF">ZOSMA_20G01140</name>
</gene>
<protein>
    <recommendedName>
        <fullName evidence="4">Protein DCL, chloroplastic</fullName>
    </recommendedName>
</protein>
<dbReference type="GO" id="GO:0009658">
    <property type="term" value="P:chloroplast organization"/>
    <property type="evidence" value="ECO:0000318"/>
    <property type="project" value="GO_Central"/>
</dbReference>
<dbReference type="GO" id="GO:1901259">
    <property type="term" value="P:chloroplast rRNA processing"/>
    <property type="evidence" value="ECO:0000318"/>
    <property type="project" value="GO_Central"/>
</dbReference>
<dbReference type="GO" id="GO:0017126">
    <property type="term" value="P:nucleologenesis"/>
    <property type="evidence" value="ECO:0000318"/>
    <property type="project" value="GO_Central"/>
</dbReference>
<feature type="compositionally biased region" description="Basic and acidic residues" evidence="1">
    <location>
        <begin position="35"/>
        <end position="56"/>
    </location>
</feature>
<dbReference type="FunFam" id="3.10.450.40:FF:000016">
    <property type="entry name" value="Predicted protein"/>
    <property type="match status" value="1"/>
</dbReference>
<dbReference type="OMA" id="RAFQIRY"/>
<organism evidence="2 3">
    <name type="scientific">Zostera marina</name>
    <name type="common">Eelgrass</name>
    <dbReference type="NCBI Taxonomy" id="29655"/>
    <lineage>
        <taxon>Eukaryota</taxon>
        <taxon>Viridiplantae</taxon>
        <taxon>Streptophyta</taxon>
        <taxon>Embryophyta</taxon>
        <taxon>Tracheophyta</taxon>
        <taxon>Spermatophyta</taxon>
        <taxon>Magnoliopsida</taxon>
        <taxon>Liliopsida</taxon>
        <taxon>Zosteraceae</taxon>
        <taxon>Zostera</taxon>
    </lineage>
</organism>
<feature type="region of interest" description="Disordered" evidence="1">
    <location>
        <begin position="163"/>
        <end position="192"/>
    </location>
</feature>
<feature type="region of interest" description="Disordered" evidence="1">
    <location>
        <begin position="1"/>
        <end position="56"/>
    </location>
</feature>
<sequence>MAVAEESPNEQQSVRIEEENGAGKRGREQDDDGEGERGTNKNPKIEADDDDGKKEECPVEVILGPKTFGSSEEMFNYFHQLVHYKWTTDLDFNKYEYMVIMDLLKKGHVDPESKIGGGIKAFQVRSHPLFKSKCFFIVREDGSTDDFSFRKCVDKILPIPENMKPSSNNKFGLGRGGRGGRGGGGRGRRGGR</sequence>
<name>A0A0K9PL10_ZOSMR</name>
<comment type="caution">
    <text evidence="2">The sequence shown here is derived from an EMBL/GenBank/DDBJ whole genome shotgun (WGS) entry which is preliminary data.</text>
</comment>
<dbReference type="PANTHER" id="PTHR33415:SF12">
    <property type="entry name" value="PROTEIN EMBRYO DEFECTIVE 514"/>
    <property type="match status" value="1"/>
</dbReference>
<dbReference type="GO" id="GO:0005634">
    <property type="term" value="C:nucleus"/>
    <property type="evidence" value="ECO:0000318"/>
    <property type="project" value="GO_Central"/>
</dbReference>
<reference evidence="3" key="1">
    <citation type="journal article" date="2016" name="Nature">
        <title>The genome of the seagrass Zostera marina reveals angiosperm adaptation to the sea.</title>
        <authorList>
            <person name="Olsen J.L."/>
            <person name="Rouze P."/>
            <person name="Verhelst B."/>
            <person name="Lin Y.-C."/>
            <person name="Bayer T."/>
            <person name="Collen J."/>
            <person name="Dattolo E."/>
            <person name="De Paoli E."/>
            <person name="Dittami S."/>
            <person name="Maumus F."/>
            <person name="Michel G."/>
            <person name="Kersting A."/>
            <person name="Lauritano C."/>
            <person name="Lohaus R."/>
            <person name="Toepel M."/>
            <person name="Tonon T."/>
            <person name="Vanneste K."/>
            <person name="Amirebrahimi M."/>
            <person name="Brakel J."/>
            <person name="Bostroem C."/>
            <person name="Chovatia M."/>
            <person name="Grimwood J."/>
            <person name="Jenkins J.W."/>
            <person name="Jueterbock A."/>
            <person name="Mraz A."/>
            <person name="Stam W.T."/>
            <person name="Tice H."/>
            <person name="Bornberg-Bauer E."/>
            <person name="Green P.J."/>
            <person name="Pearson G.A."/>
            <person name="Procaccini G."/>
            <person name="Duarte C.M."/>
            <person name="Schmutz J."/>
            <person name="Reusch T.B.H."/>
            <person name="Van de Peer Y."/>
        </authorList>
    </citation>
    <scope>NUCLEOTIDE SEQUENCE [LARGE SCALE GENOMIC DNA]</scope>
    <source>
        <strain evidence="3">cv. Finnish</strain>
    </source>
</reference>
<proteinExistence type="predicted"/>
<dbReference type="EMBL" id="LFYR01000757">
    <property type="protein sequence ID" value="KMZ69636.1"/>
    <property type="molecule type" value="Genomic_DNA"/>
</dbReference>
<dbReference type="Proteomes" id="UP000036987">
    <property type="component" value="Unassembled WGS sequence"/>
</dbReference>
<feature type="compositionally biased region" description="Basic and acidic residues" evidence="1">
    <location>
        <begin position="15"/>
        <end position="28"/>
    </location>
</feature>
<evidence type="ECO:0000313" key="3">
    <source>
        <dbReference type="Proteomes" id="UP000036987"/>
    </source>
</evidence>
<dbReference type="STRING" id="29655.A0A0K9PL10"/>
<keyword evidence="3" id="KW-1185">Reference proteome</keyword>
<dbReference type="GO" id="GO:0009507">
    <property type="term" value="C:chloroplast"/>
    <property type="evidence" value="ECO:0000318"/>
    <property type="project" value="GO_Central"/>
</dbReference>
<evidence type="ECO:0008006" key="4">
    <source>
        <dbReference type="Google" id="ProtNLM"/>
    </source>
</evidence>
<evidence type="ECO:0000256" key="1">
    <source>
        <dbReference type="SAM" id="MobiDB-lite"/>
    </source>
</evidence>
<feature type="compositionally biased region" description="Gly residues" evidence="1">
    <location>
        <begin position="173"/>
        <end position="185"/>
    </location>
</feature>
<dbReference type="InterPro" id="IPR044673">
    <property type="entry name" value="DCL-like"/>
</dbReference>
<accession>A0A0K9PL10</accession>
<dbReference type="AlphaFoldDB" id="A0A0K9PL10"/>
<dbReference type="Pfam" id="PF11523">
    <property type="entry name" value="DUF3223"/>
    <property type="match status" value="1"/>
</dbReference>
<dbReference type="OrthoDB" id="409625at2759"/>
<dbReference type="Gene3D" id="3.10.450.40">
    <property type="match status" value="1"/>
</dbReference>
<dbReference type="PANTHER" id="PTHR33415">
    <property type="entry name" value="PROTEIN EMBRYO DEFECTIVE 514"/>
    <property type="match status" value="1"/>
</dbReference>
<evidence type="ECO:0000313" key="2">
    <source>
        <dbReference type="EMBL" id="KMZ69636.1"/>
    </source>
</evidence>